<dbReference type="SUPFAM" id="SSF55785">
    <property type="entry name" value="PYP-like sensor domain (PAS domain)"/>
    <property type="match status" value="1"/>
</dbReference>
<dbReference type="STRING" id="1367849.GCA_000518585_03473"/>
<evidence type="ECO:0000259" key="1">
    <source>
        <dbReference type="PROSITE" id="PS50112"/>
    </source>
</evidence>
<reference evidence="2 3" key="1">
    <citation type="submission" date="2019-04" db="EMBL/GenBank/DDBJ databases">
        <title>Complete genome sequence of Agrobacterium larrymoorei CFBP5473.</title>
        <authorList>
            <person name="Haryono M."/>
            <person name="Chou L."/>
            <person name="Lin Y.-C."/>
            <person name="Lai E.-M."/>
            <person name="Kuo C.-H."/>
        </authorList>
    </citation>
    <scope>NUCLEOTIDE SEQUENCE [LARGE SCALE GENOMIC DNA]</scope>
    <source>
        <strain evidence="2 3">CFBP5473</strain>
    </source>
</reference>
<protein>
    <recommendedName>
        <fullName evidence="1">PAS domain-containing protein</fullName>
    </recommendedName>
</protein>
<dbReference type="EMBL" id="CP039691">
    <property type="protein sequence ID" value="QCI97527.1"/>
    <property type="molecule type" value="Genomic_DNA"/>
</dbReference>
<feature type="domain" description="PAS" evidence="1">
    <location>
        <begin position="10"/>
        <end position="84"/>
    </location>
</feature>
<dbReference type="CDD" id="cd00130">
    <property type="entry name" value="PAS"/>
    <property type="match status" value="1"/>
</dbReference>
<sequence>MVDSGVMMTDSSLRQRYVDMRSGGFYAWDVIANVFWADEVFAGIMGFSPSELNEGLPAERMMSIIHEDDAPHVAEAINNSIFAGEPFEMVYRVKRGDLYVTVTEIGKCYRYKDGVATLFSGVVFESGRSDGAAIASNANLPETGRSS</sequence>
<proteinExistence type="predicted"/>
<name>A0A4D7DNT6_9HYPH</name>
<dbReference type="InterPro" id="IPR000014">
    <property type="entry name" value="PAS"/>
</dbReference>
<dbReference type="PROSITE" id="PS50112">
    <property type="entry name" value="PAS"/>
    <property type="match status" value="1"/>
</dbReference>
<dbReference type="OrthoDB" id="8404446at2"/>
<dbReference type="Proteomes" id="UP000298545">
    <property type="component" value="Chromosome circular"/>
</dbReference>
<evidence type="ECO:0000313" key="2">
    <source>
        <dbReference type="EMBL" id="QCI97527.1"/>
    </source>
</evidence>
<organism evidence="2 3">
    <name type="scientific">Agrobacterium larrymoorei</name>
    <dbReference type="NCBI Taxonomy" id="160699"/>
    <lineage>
        <taxon>Bacteria</taxon>
        <taxon>Pseudomonadati</taxon>
        <taxon>Pseudomonadota</taxon>
        <taxon>Alphaproteobacteria</taxon>
        <taxon>Hyphomicrobiales</taxon>
        <taxon>Rhizobiaceae</taxon>
        <taxon>Rhizobium/Agrobacterium group</taxon>
        <taxon>Agrobacterium</taxon>
    </lineage>
</organism>
<evidence type="ECO:0000313" key="3">
    <source>
        <dbReference type="Proteomes" id="UP000298545"/>
    </source>
</evidence>
<dbReference type="Gene3D" id="3.30.450.20">
    <property type="entry name" value="PAS domain"/>
    <property type="match status" value="1"/>
</dbReference>
<dbReference type="KEGG" id="alf:CFBP5473_06120"/>
<accession>A0A4D7DNT6</accession>
<dbReference type="InterPro" id="IPR035965">
    <property type="entry name" value="PAS-like_dom_sf"/>
</dbReference>
<dbReference type="Pfam" id="PF08447">
    <property type="entry name" value="PAS_3"/>
    <property type="match status" value="1"/>
</dbReference>
<dbReference type="AlphaFoldDB" id="A0A4D7DNT6"/>
<gene>
    <name evidence="2" type="ORF">CFBP5473_06120</name>
</gene>
<dbReference type="InterPro" id="IPR013655">
    <property type="entry name" value="PAS_fold_3"/>
</dbReference>